<evidence type="ECO:0000313" key="2">
    <source>
        <dbReference type="Proteomes" id="UP000076794"/>
    </source>
</evidence>
<dbReference type="KEGG" id="ido:I598_3349"/>
<dbReference type="SUPFAM" id="SSF52540">
    <property type="entry name" value="P-loop containing nucleoside triphosphate hydrolases"/>
    <property type="match status" value="1"/>
</dbReference>
<dbReference type="Pfam" id="PF03567">
    <property type="entry name" value="Sulfotransfer_2"/>
    <property type="match status" value="1"/>
</dbReference>
<sequence>MPVFTKDGRNVLFVHIPKTGGSAVERHFVDAGWVMTYHDGRMARDKPNYLRTCTPQHMHGALLRETFRIQRFDAVFAVVRDPVARFRSEYVMRHKQELSTNAAAVEAWAEKSFSRFGTNPFVHDNHIRPQVEFLVPRARVYRLEDGLDAALVDLNARYDLGVPTEVARVRTSEKTRGISSRDVEVSATLDARIRSFYAADVERFGYLRPGEKVPGESASVAARAATKASRGLARLAERL</sequence>
<gene>
    <name evidence="1" type="ORF">I598_3349</name>
</gene>
<keyword evidence="2" id="KW-1185">Reference proteome</keyword>
<dbReference type="InterPro" id="IPR027417">
    <property type="entry name" value="P-loop_NTPase"/>
</dbReference>
<dbReference type="STRING" id="1300344.I598_3349"/>
<dbReference type="PATRIC" id="fig|1300344.3.peg.3370"/>
<organism evidence="1 2">
    <name type="scientific">Isoptericola dokdonensis DS-3</name>
    <dbReference type="NCBI Taxonomy" id="1300344"/>
    <lineage>
        <taxon>Bacteria</taxon>
        <taxon>Bacillati</taxon>
        <taxon>Actinomycetota</taxon>
        <taxon>Actinomycetes</taxon>
        <taxon>Micrococcales</taxon>
        <taxon>Promicromonosporaceae</taxon>
        <taxon>Isoptericola</taxon>
    </lineage>
</organism>
<dbReference type="Proteomes" id="UP000076794">
    <property type="component" value="Chromosome"/>
</dbReference>
<dbReference type="InterPro" id="IPR005331">
    <property type="entry name" value="Sulfotransferase"/>
</dbReference>
<dbReference type="EMBL" id="CP014209">
    <property type="protein sequence ID" value="ANC32858.1"/>
    <property type="molecule type" value="Genomic_DNA"/>
</dbReference>
<dbReference type="GO" id="GO:0008146">
    <property type="term" value="F:sulfotransferase activity"/>
    <property type="evidence" value="ECO:0007669"/>
    <property type="project" value="InterPro"/>
</dbReference>
<dbReference type="Gene3D" id="3.40.50.300">
    <property type="entry name" value="P-loop containing nucleotide triphosphate hydrolases"/>
    <property type="match status" value="1"/>
</dbReference>
<proteinExistence type="predicted"/>
<reference evidence="1 2" key="1">
    <citation type="submission" date="2016-01" db="EMBL/GenBank/DDBJ databases">
        <title>Complete genome sequence of a soil Actinobacterium, Isoptericola dokdonensis DS-3.</title>
        <authorList>
            <person name="Kwon S.-K."/>
            <person name="Kim J.F."/>
        </authorList>
    </citation>
    <scope>NUCLEOTIDE SEQUENCE [LARGE SCALE GENOMIC DNA]</scope>
    <source>
        <strain evidence="1 2">DS-3</strain>
    </source>
</reference>
<dbReference type="AlphaFoldDB" id="A0A161I9Z9"/>
<name>A0A161I9Z9_9MICO</name>
<evidence type="ECO:0000313" key="1">
    <source>
        <dbReference type="EMBL" id="ANC32858.1"/>
    </source>
</evidence>
<dbReference type="RefSeq" id="WP_068204291.1">
    <property type="nucleotide sequence ID" value="NZ_CP014209.1"/>
</dbReference>
<protein>
    <submittedName>
        <fullName evidence="1">Sulfotransferase family protein</fullName>
    </submittedName>
</protein>
<keyword evidence="1" id="KW-0808">Transferase</keyword>
<dbReference type="OrthoDB" id="288532at2"/>
<accession>A0A161I9Z9</accession>
<dbReference type="GO" id="GO:0016020">
    <property type="term" value="C:membrane"/>
    <property type="evidence" value="ECO:0007669"/>
    <property type="project" value="InterPro"/>
</dbReference>